<protein>
    <recommendedName>
        <fullName evidence="7">Globin domain-containing protein</fullName>
    </recommendedName>
</protein>
<dbReference type="PANTHER" id="PTHR46458">
    <property type="entry name" value="BLR2807 PROTEIN"/>
    <property type="match status" value="1"/>
</dbReference>
<dbReference type="AlphaFoldDB" id="A0AAD9N7P7"/>
<dbReference type="Pfam" id="PF00042">
    <property type="entry name" value="Globin"/>
    <property type="match status" value="1"/>
</dbReference>
<dbReference type="InterPro" id="IPR044399">
    <property type="entry name" value="Mb-like_M"/>
</dbReference>
<evidence type="ECO:0000256" key="4">
    <source>
        <dbReference type="ARBA" id="ARBA00022723"/>
    </source>
</evidence>
<comment type="similarity">
    <text evidence="6">Belongs to the globin family.</text>
</comment>
<keyword evidence="1 6" id="KW-0813">Transport</keyword>
<evidence type="ECO:0000256" key="5">
    <source>
        <dbReference type="ARBA" id="ARBA00023004"/>
    </source>
</evidence>
<dbReference type="PROSITE" id="PS01033">
    <property type="entry name" value="GLOBIN"/>
    <property type="match status" value="1"/>
</dbReference>
<dbReference type="InterPro" id="IPR012292">
    <property type="entry name" value="Globin/Proto"/>
</dbReference>
<keyword evidence="5" id="KW-0408">Iron</keyword>
<keyword evidence="4" id="KW-0479">Metal-binding</keyword>
<gene>
    <name evidence="8" type="ORF">NP493_1792g00024</name>
</gene>
<evidence type="ECO:0000256" key="6">
    <source>
        <dbReference type="RuleBase" id="RU000356"/>
    </source>
</evidence>
<accession>A0AAD9N7P7</accession>
<keyword evidence="3 6" id="KW-0561">Oxygen transport</keyword>
<name>A0AAD9N7P7_RIDPI</name>
<keyword evidence="2 6" id="KW-0349">Heme</keyword>
<dbReference type="GO" id="GO:0005344">
    <property type="term" value="F:oxygen carrier activity"/>
    <property type="evidence" value="ECO:0007669"/>
    <property type="project" value="UniProtKB-KW"/>
</dbReference>
<evidence type="ECO:0000313" key="9">
    <source>
        <dbReference type="Proteomes" id="UP001209878"/>
    </source>
</evidence>
<dbReference type="EMBL" id="JAODUO010001791">
    <property type="protein sequence ID" value="KAK2158498.1"/>
    <property type="molecule type" value="Genomic_DNA"/>
</dbReference>
<dbReference type="GO" id="GO:0046872">
    <property type="term" value="F:metal ion binding"/>
    <property type="evidence" value="ECO:0007669"/>
    <property type="project" value="UniProtKB-KW"/>
</dbReference>
<evidence type="ECO:0000259" key="7">
    <source>
        <dbReference type="PROSITE" id="PS01033"/>
    </source>
</evidence>
<sequence length="186" mass="20602">MGCSASVPLNDPLRVTDEMKAADASCLYLTNEQKVAIRETWRRVHAKGALTIGKRVFLHIFELKPETKNHFPFRDAWGTSNRPVPNSTIGMKMRTLGEVHAKGSVIDVAYFDVFATAILAILHQELVADFSAETKTAWTRLLGYVTHQVKEGYKDAMARSQNSSTESVVDIAVTQDATQPEHTNGV</sequence>
<dbReference type="Gene3D" id="1.10.490.10">
    <property type="entry name" value="Globins"/>
    <property type="match status" value="2"/>
</dbReference>
<dbReference type="CDD" id="cd01040">
    <property type="entry name" value="Mb-like"/>
    <property type="match status" value="1"/>
</dbReference>
<evidence type="ECO:0000313" key="8">
    <source>
        <dbReference type="EMBL" id="KAK2158498.1"/>
    </source>
</evidence>
<dbReference type="SUPFAM" id="SSF46458">
    <property type="entry name" value="Globin-like"/>
    <property type="match status" value="1"/>
</dbReference>
<organism evidence="8 9">
    <name type="scientific">Ridgeia piscesae</name>
    <name type="common">Tubeworm</name>
    <dbReference type="NCBI Taxonomy" id="27915"/>
    <lineage>
        <taxon>Eukaryota</taxon>
        <taxon>Metazoa</taxon>
        <taxon>Spiralia</taxon>
        <taxon>Lophotrochozoa</taxon>
        <taxon>Annelida</taxon>
        <taxon>Polychaeta</taxon>
        <taxon>Sedentaria</taxon>
        <taxon>Canalipalpata</taxon>
        <taxon>Sabellida</taxon>
        <taxon>Siboglinidae</taxon>
        <taxon>Ridgeia</taxon>
    </lineage>
</organism>
<dbReference type="InterPro" id="IPR050532">
    <property type="entry name" value="Globin-like_OT"/>
</dbReference>
<dbReference type="PANTHER" id="PTHR46458:SF1">
    <property type="entry name" value="GEO09476P1"/>
    <property type="match status" value="1"/>
</dbReference>
<dbReference type="InterPro" id="IPR000971">
    <property type="entry name" value="Globin"/>
</dbReference>
<comment type="caution">
    <text evidence="8">The sequence shown here is derived from an EMBL/GenBank/DDBJ whole genome shotgun (WGS) entry which is preliminary data.</text>
</comment>
<dbReference type="InterPro" id="IPR009050">
    <property type="entry name" value="Globin-like_sf"/>
</dbReference>
<proteinExistence type="inferred from homology"/>
<feature type="domain" description="Globin" evidence="7">
    <location>
        <begin position="28"/>
        <end position="154"/>
    </location>
</feature>
<evidence type="ECO:0000256" key="3">
    <source>
        <dbReference type="ARBA" id="ARBA00022621"/>
    </source>
</evidence>
<evidence type="ECO:0000256" key="1">
    <source>
        <dbReference type="ARBA" id="ARBA00022448"/>
    </source>
</evidence>
<keyword evidence="9" id="KW-1185">Reference proteome</keyword>
<dbReference type="GO" id="GO:0019825">
    <property type="term" value="F:oxygen binding"/>
    <property type="evidence" value="ECO:0007669"/>
    <property type="project" value="InterPro"/>
</dbReference>
<evidence type="ECO:0000256" key="2">
    <source>
        <dbReference type="ARBA" id="ARBA00022617"/>
    </source>
</evidence>
<dbReference type="Proteomes" id="UP001209878">
    <property type="component" value="Unassembled WGS sequence"/>
</dbReference>
<reference evidence="8" key="1">
    <citation type="journal article" date="2023" name="Mol. Biol. Evol.">
        <title>Third-Generation Sequencing Reveals the Adaptive Role of the Epigenome in Three Deep-Sea Polychaetes.</title>
        <authorList>
            <person name="Perez M."/>
            <person name="Aroh O."/>
            <person name="Sun Y."/>
            <person name="Lan Y."/>
            <person name="Juniper S.K."/>
            <person name="Young C.R."/>
            <person name="Angers B."/>
            <person name="Qian P.Y."/>
        </authorList>
    </citation>
    <scope>NUCLEOTIDE SEQUENCE</scope>
    <source>
        <strain evidence="8">R07B-5</strain>
    </source>
</reference>
<dbReference type="GO" id="GO:0020037">
    <property type="term" value="F:heme binding"/>
    <property type="evidence" value="ECO:0007669"/>
    <property type="project" value="InterPro"/>
</dbReference>